<gene>
    <name evidence="4" type="ORF">GCM10023143_09210</name>
</gene>
<dbReference type="PROSITE" id="PS51257">
    <property type="entry name" value="PROKAR_LIPOPROTEIN"/>
    <property type="match status" value="1"/>
</dbReference>
<evidence type="ECO:0000259" key="3">
    <source>
        <dbReference type="Pfam" id="PF17166"/>
    </source>
</evidence>
<keyword evidence="4" id="KW-0449">Lipoprotein</keyword>
<accession>A0ABP8FIJ8</accession>
<dbReference type="SUPFAM" id="SSF49785">
    <property type="entry name" value="Galactose-binding domain-like"/>
    <property type="match status" value="1"/>
</dbReference>
<evidence type="ECO:0000313" key="4">
    <source>
        <dbReference type="EMBL" id="GAA4304620.1"/>
    </source>
</evidence>
<dbReference type="EMBL" id="BAABFN010000001">
    <property type="protein sequence ID" value="GAA4304620.1"/>
    <property type="molecule type" value="Genomic_DNA"/>
</dbReference>
<comment type="caution">
    <text evidence="4">The sequence shown here is derived from an EMBL/GenBank/DDBJ whole genome shotgun (WGS) entry which is preliminary data.</text>
</comment>
<evidence type="ECO:0000259" key="1">
    <source>
        <dbReference type="Pfam" id="PF16323"/>
    </source>
</evidence>
<dbReference type="InterPro" id="IPR033431">
    <property type="entry name" value="DUF5126"/>
</dbReference>
<dbReference type="Proteomes" id="UP001501207">
    <property type="component" value="Unassembled WGS sequence"/>
</dbReference>
<feature type="domain" description="DUF4959" evidence="1">
    <location>
        <begin position="33"/>
        <end position="137"/>
    </location>
</feature>
<evidence type="ECO:0000259" key="2">
    <source>
        <dbReference type="Pfam" id="PF16391"/>
    </source>
</evidence>
<dbReference type="Pfam" id="PF16391">
    <property type="entry name" value="DUF5000"/>
    <property type="match status" value="1"/>
</dbReference>
<dbReference type="InterPro" id="IPR032527">
    <property type="entry name" value="DUF4959"/>
</dbReference>
<dbReference type="Gene3D" id="2.60.120.260">
    <property type="entry name" value="Galactose-binding domain-like"/>
    <property type="match status" value="1"/>
</dbReference>
<feature type="domain" description="DUF5000" evidence="2">
    <location>
        <begin position="266"/>
        <end position="407"/>
    </location>
</feature>
<dbReference type="InterPro" id="IPR032164">
    <property type="entry name" value="DUF5000"/>
</dbReference>
<sequence length="411" mass="46029">MQNRDTILLKNKYISMKPIYFIMILSLTALGYGCKREDRLDHLDSSAPAPAQISDVKVEETPGGAVLTYTLPKDPNLSYVKAEYEIQPGVMREAKSSYYKDTLTLVGFGDTLSHEVKLYSVGKNEKASEPLSVNVTPLTPPVRSVFRTLSVDPTFGGVQINFRNSSQANLAIAVMLDTTGLGTWSTISTFYTGALEGKFSVRGFDSTEKRFAVYIRDRWNNKSDTITRNLSPIYEEEIPKNTWKALFLPTDTYQPASPSYSLEHLWDNIITNYDGIFASSNSSQLPQWFTVDLGRKVVISRIVEHQQQTSHIYAGSAVKSFVLYGSNSPNADGSWASWDSLGTFNSFKPSGLPMGSLTDEDREYGWRQGEDFAFDQLLPAYRYIRWKTLETWGGGGQVVISELDVWGQVQP</sequence>
<protein>
    <submittedName>
        <fullName evidence="4">DUF5000 domain-containing lipoprotein</fullName>
    </submittedName>
</protein>
<organism evidence="4 5">
    <name type="scientific">Compostibacter hankyongensis</name>
    <dbReference type="NCBI Taxonomy" id="1007089"/>
    <lineage>
        <taxon>Bacteria</taxon>
        <taxon>Pseudomonadati</taxon>
        <taxon>Bacteroidota</taxon>
        <taxon>Chitinophagia</taxon>
        <taxon>Chitinophagales</taxon>
        <taxon>Chitinophagaceae</taxon>
        <taxon>Compostibacter</taxon>
    </lineage>
</organism>
<dbReference type="Pfam" id="PF16323">
    <property type="entry name" value="DUF4959"/>
    <property type="match status" value="1"/>
</dbReference>
<evidence type="ECO:0000313" key="5">
    <source>
        <dbReference type="Proteomes" id="UP001501207"/>
    </source>
</evidence>
<name>A0ABP8FIJ8_9BACT</name>
<dbReference type="InterPro" id="IPR008979">
    <property type="entry name" value="Galactose-bd-like_sf"/>
</dbReference>
<proteinExistence type="predicted"/>
<keyword evidence="5" id="KW-1185">Reference proteome</keyword>
<dbReference type="Pfam" id="PF17166">
    <property type="entry name" value="DUF5126"/>
    <property type="match status" value="1"/>
</dbReference>
<feature type="domain" description="DUF5126" evidence="3">
    <location>
        <begin position="138"/>
        <end position="240"/>
    </location>
</feature>
<reference evidence="5" key="1">
    <citation type="journal article" date="2019" name="Int. J. Syst. Evol. Microbiol.">
        <title>The Global Catalogue of Microorganisms (GCM) 10K type strain sequencing project: providing services to taxonomists for standard genome sequencing and annotation.</title>
        <authorList>
            <consortium name="The Broad Institute Genomics Platform"/>
            <consortium name="The Broad Institute Genome Sequencing Center for Infectious Disease"/>
            <person name="Wu L."/>
            <person name="Ma J."/>
        </authorList>
    </citation>
    <scope>NUCLEOTIDE SEQUENCE [LARGE SCALE GENOMIC DNA]</scope>
    <source>
        <strain evidence="5">JCM 17664</strain>
    </source>
</reference>